<evidence type="ECO:0000259" key="10">
    <source>
        <dbReference type="SMART" id="SM00829"/>
    </source>
</evidence>
<feature type="region of interest" description="Disordered" evidence="9">
    <location>
        <begin position="73"/>
        <end position="116"/>
    </location>
</feature>
<keyword evidence="5" id="KW-0862">Zinc</keyword>
<name>A0AAT9LFJ6_9FIRM</name>
<gene>
    <name evidence="11" type="ORF">IMF26_02670</name>
</gene>
<evidence type="ECO:0000313" key="11">
    <source>
        <dbReference type="EMBL" id="QUL98992.1"/>
    </source>
</evidence>
<dbReference type="InterPro" id="IPR011032">
    <property type="entry name" value="GroES-like_sf"/>
</dbReference>
<dbReference type="SMART" id="SM00829">
    <property type="entry name" value="PKS_ER"/>
    <property type="match status" value="1"/>
</dbReference>
<dbReference type="PANTHER" id="PTHR42940:SF8">
    <property type="entry name" value="VACUOLAR PROTEIN SORTING-ASSOCIATED PROTEIN 11"/>
    <property type="match status" value="1"/>
</dbReference>
<dbReference type="SUPFAM" id="SSF51735">
    <property type="entry name" value="NAD(P)-binding Rossmann-fold domains"/>
    <property type="match status" value="1"/>
</dbReference>
<sequence>MKAMVLREPAPVETEPLVLEDIPVPEAGPGEVRIKVRYCGVCRTDLHIVEGELVCPRLPIVPGHQVVGVVDSIGPENPRSRVDAGTGGPSLGADPGEVLAEEGLKGPGSGQKSDGLSLGDRVGMAWLYGTCGECEHCASGNENLCDHPRFTGFSVNGGYEEYMVAPASFLVKIPDSFADLEAAPLLCAGIIGYRSIKVAGLKPGETLGLFGFGASAHLAIQVARHWGCQVLVFTRSKEHQKHALELGASWVGTAGDVPPDSCHRIITFAPAGYLIPYALKALKKGGTLAINAVHMDKIPELDYGLVYWEKKIVTVANATRRDADEFMRLAAEIPLKVSTEVFSLEKANEALLKLKKGQIRGEAVLKI</sequence>
<organism evidence="11">
    <name type="scientific">Candidatus Fermentithermobacillus carboniphilus</name>
    <dbReference type="NCBI Taxonomy" id="3085328"/>
    <lineage>
        <taxon>Bacteria</taxon>
        <taxon>Bacillati</taxon>
        <taxon>Bacillota</taxon>
        <taxon>Candidatus Fermentithermobacillia</taxon>
        <taxon>Candidatus Fermentithermobacillales</taxon>
        <taxon>Candidatus Fermentithermobacillaceae</taxon>
        <taxon>Candidatus Fermentithermobacillus</taxon>
    </lineage>
</organism>
<evidence type="ECO:0000256" key="4">
    <source>
        <dbReference type="ARBA" id="ARBA00022723"/>
    </source>
</evidence>
<dbReference type="InterPro" id="IPR036291">
    <property type="entry name" value="NAD(P)-bd_dom_sf"/>
</dbReference>
<evidence type="ECO:0000256" key="6">
    <source>
        <dbReference type="ARBA" id="ARBA00023002"/>
    </source>
</evidence>
<dbReference type="EMBL" id="CP062796">
    <property type="protein sequence ID" value="QUL98992.1"/>
    <property type="molecule type" value="Genomic_DNA"/>
</dbReference>
<accession>A0AAT9LFJ6</accession>
<evidence type="ECO:0000256" key="8">
    <source>
        <dbReference type="ARBA" id="ARBA00049243"/>
    </source>
</evidence>
<dbReference type="CDD" id="cd08298">
    <property type="entry name" value="CAD2"/>
    <property type="match status" value="1"/>
</dbReference>
<dbReference type="SUPFAM" id="SSF50129">
    <property type="entry name" value="GroES-like"/>
    <property type="match status" value="1"/>
</dbReference>
<dbReference type="NCBIfam" id="TIGR02822">
    <property type="entry name" value="adh_fam_2"/>
    <property type="match status" value="1"/>
</dbReference>
<dbReference type="PANTHER" id="PTHR42940">
    <property type="entry name" value="ALCOHOL DEHYDROGENASE 1-RELATED"/>
    <property type="match status" value="1"/>
</dbReference>
<reference evidence="11" key="1">
    <citation type="submission" date="2020-10" db="EMBL/GenBank/DDBJ databases">
        <authorList>
            <person name="Kadnikov V."/>
            <person name="Beletsky A.V."/>
            <person name="Mardanov A.V."/>
            <person name="Karnachuk O.V."/>
            <person name="Ravin N.V."/>
        </authorList>
    </citation>
    <scope>NUCLEOTIDE SEQUENCE</scope>
    <source>
        <strain evidence="11">Bu02</strain>
    </source>
</reference>
<dbReference type="InterPro" id="IPR014187">
    <property type="entry name" value="ADH_Zn_typ-2"/>
</dbReference>
<dbReference type="EC" id="1.1.1.1" evidence="3"/>
<feature type="domain" description="Enoyl reductase (ER)" evidence="10">
    <location>
        <begin position="13"/>
        <end position="365"/>
    </location>
</feature>
<proteinExistence type="inferred from homology"/>
<reference evidence="11" key="2">
    <citation type="journal article" date="2023" name="Biology">
        <title>Prokaryotic Life Associated with Coal-Fire Gas Vents Revealed by Metagenomics.</title>
        <authorList>
            <person name="Kadnikov V.V."/>
            <person name="Mardanov A.V."/>
            <person name="Beletsky A.V."/>
            <person name="Karnachuk O.V."/>
            <person name="Ravin N.V."/>
        </authorList>
    </citation>
    <scope>NUCLEOTIDE SEQUENCE</scope>
    <source>
        <strain evidence="11">Bu02</strain>
    </source>
</reference>
<dbReference type="Gene3D" id="3.40.50.720">
    <property type="entry name" value="NAD(P)-binding Rossmann-like Domain"/>
    <property type="match status" value="1"/>
</dbReference>
<dbReference type="GO" id="GO:0004022">
    <property type="term" value="F:alcohol dehydrogenase (NAD+) activity"/>
    <property type="evidence" value="ECO:0007669"/>
    <property type="project" value="UniProtKB-EC"/>
</dbReference>
<dbReference type="InterPro" id="IPR013149">
    <property type="entry name" value="ADH-like_C"/>
</dbReference>
<comment type="catalytic activity">
    <reaction evidence="7">
        <text>a secondary alcohol + NAD(+) = a ketone + NADH + H(+)</text>
        <dbReference type="Rhea" id="RHEA:10740"/>
        <dbReference type="ChEBI" id="CHEBI:15378"/>
        <dbReference type="ChEBI" id="CHEBI:17087"/>
        <dbReference type="ChEBI" id="CHEBI:35681"/>
        <dbReference type="ChEBI" id="CHEBI:57540"/>
        <dbReference type="ChEBI" id="CHEBI:57945"/>
        <dbReference type="EC" id="1.1.1.1"/>
    </reaction>
</comment>
<evidence type="ECO:0000256" key="1">
    <source>
        <dbReference type="ARBA" id="ARBA00001947"/>
    </source>
</evidence>
<comment type="catalytic activity">
    <reaction evidence="8">
        <text>a primary alcohol + NAD(+) = an aldehyde + NADH + H(+)</text>
        <dbReference type="Rhea" id="RHEA:10736"/>
        <dbReference type="ChEBI" id="CHEBI:15378"/>
        <dbReference type="ChEBI" id="CHEBI:15734"/>
        <dbReference type="ChEBI" id="CHEBI:17478"/>
        <dbReference type="ChEBI" id="CHEBI:57540"/>
        <dbReference type="ChEBI" id="CHEBI:57945"/>
        <dbReference type="EC" id="1.1.1.1"/>
    </reaction>
</comment>
<dbReference type="Pfam" id="PF08240">
    <property type="entry name" value="ADH_N"/>
    <property type="match status" value="2"/>
</dbReference>
<evidence type="ECO:0000256" key="3">
    <source>
        <dbReference type="ARBA" id="ARBA00013190"/>
    </source>
</evidence>
<dbReference type="GO" id="GO:0046872">
    <property type="term" value="F:metal ion binding"/>
    <property type="evidence" value="ECO:0007669"/>
    <property type="project" value="UniProtKB-KW"/>
</dbReference>
<keyword evidence="4" id="KW-0479">Metal-binding</keyword>
<dbReference type="Pfam" id="PF00107">
    <property type="entry name" value="ADH_zinc_N"/>
    <property type="match status" value="1"/>
</dbReference>
<dbReference type="KEGG" id="fcz:IMF26_02670"/>
<dbReference type="InterPro" id="IPR013154">
    <property type="entry name" value="ADH-like_N"/>
</dbReference>
<evidence type="ECO:0000256" key="5">
    <source>
        <dbReference type="ARBA" id="ARBA00022833"/>
    </source>
</evidence>
<keyword evidence="6" id="KW-0560">Oxidoreductase</keyword>
<comment type="cofactor">
    <cofactor evidence="1">
        <name>Zn(2+)</name>
        <dbReference type="ChEBI" id="CHEBI:29105"/>
    </cofactor>
</comment>
<evidence type="ECO:0000256" key="2">
    <source>
        <dbReference type="ARBA" id="ARBA00008072"/>
    </source>
</evidence>
<dbReference type="InterPro" id="IPR020843">
    <property type="entry name" value="ER"/>
</dbReference>
<evidence type="ECO:0000256" key="9">
    <source>
        <dbReference type="SAM" id="MobiDB-lite"/>
    </source>
</evidence>
<protein>
    <recommendedName>
        <fullName evidence="3">alcohol dehydrogenase</fullName>
        <ecNumber evidence="3">1.1.1.1</ecNumber>
    </recommendedName>
</protein>
<dbReference type="AlphaFoldDB" id="A0AAT9LFJ6"/>
<dbReference type="GO" id="GO:0005737">
    <property type="term" value="C:cytoplasm"/>
    <property type="evidence" value="ECO:0007669"/>
    <property type="project" value="TreeGrafter"/>
</dbReference>
<dbReference type="Gene3D" id="3.90.180.10">
    <property type="entry name" value="Medium-chain alcohol dehydrogenases, catalytic domain"/>
    <property type="match status" value="2"/>
</dbReference>
<comment type="similarity">
    <text evidence="2">Belongs to the zinc-containing alcohol dehydrogenase family.</text>
</comment>
<evidence type="ECO:0000256" key="7">
    <source>
        <dbReference type="ARBA" id="ARBA00049164"/>
    </source>
</evidence>